<gene>
    <name evidence="1" type="ORF">FRZ44_28240</name>
</gene>
<dbReference type="AlphaFoldDB" id="A0A5J6MJ96"/>
<dbReference type="EMBL" id="CP042906">
    <property type="protein sequence ID" value="QEX17524.1"/>
    <property type="molecule type" value="Genomic_DNA"/>
</dbReference>
<dbReference type="Proteomes" id="UP000326202">
    <property type="component" value="Chromosome"/>
</dbReference>
<protein>
    <recommendedName>
        <fullName evidence="3">Phosphonate metabolism protein</fullName>
    </recommendedName>
</protein>
<accession>A0A5J6MJ96</accession>
<dbReference type="PIRSF" id="PIRSF033328">
    <property type="entry name" value="Phest_Mll4975"/>
    <property type="match status" value="1"/>
</dbReference>
<dbReference type="Gene3D" id="3.90.1140.10">
    <property type="entry name" value="Cyclic phosphodiesterase"/>
    <property type="match status" value="1"/>
</dbReference>
<reference evidence="1 2" key="1">
    <citation type="submission" date="2019-08" db="EMBL/GenBank/DDBJ databases">
        <title>Hyperibacter terrae gen. nov., sp. nov. and Hyperibacter viscosus sp. nov., two new members in the family Rhodospirillaceae isolated from the rhizosphere of Hypericum perforatum.</title>
        <authorList>
            <person name="Noviana Z."/>
        </authorList>
    </citation>
    <scope>NUCLEOTIDE SEQUENCE [LARGE SCALE GENOMIC DNA]</scope>
    <source>
        <strain evidence="1 2">R5913</strain>
    </source>
</reference>
<keyword evidence="2" id="KW-1185">Reference proteome</keyword>
<sequence length="259" mass="28167">MTTHRPRISADSAPAPRYAIYWAPPKDSVLAQLGSAWLGRCADPEAAADELPPRPAIAGYTADQLQALTAEPRRYALHATLKPPFALSQGRHVDELREDLARFAARQPTFTMPRLRLAPVGRRFLALIPSASCPPLDALAAACVTGFDSYRRPATATELSRRRAAGLDEIEDAHLRRWGYPYVLDRFRFHVTLSGPLDQAALVRLQSALAILFAPAAAAPNPITDIALFVEPAPAEPFMLAARFPLAGGNPNPDSPTHR</sequence>
<evidence type="ECO:0000313" key="2">
    <source>
        <dbReference type="Proteomes" id="UP000326202"/>
    </source>
</evidence>
<organism evidence="1 2">
    <name type="scientific">Hypericibacter terrae</name>
    <dbReference type="NCBI Taxonomy" id="2602015"/>
    <lineage>
        <taxon>Bacteria</taxon>
        <taxon>Pseudomonadati</taxon>
        <taxon>Pseudomonadota</taxon>
        <taxon>Alphaproteobacteria</taxon>
        <taxon>Rhodospirillales</taxon>
        <taxon>Dongiaceae</taxon>
        <taxon>Hypericibacter</taxon>
    </lineage>
</organism>
<proteinExistence type="predicted"/>
<evidence type="ECO:0008006" key="3">
    <source>
        <dbReference type="Google" id="ProtNLM"/>
    </source>
</evidence>
<evidence type="ECO:0000313" key="1">
    <source>
        <dbReference type="EMBL" id="QEX17524.1"/>
    </source>
</evidence>
<dbReference type="Pfam" id="PF06299">
    <property type="entry name" value="DUF1045"/>
    <property type="match status" value="1"/>
</dbReference>
<name>A0A5J6MJ96_9PROT</name>
<dbReference type="KEGG" id="htq:FRZ44_28240"/>
<dbReference type="OrthoDB" id="4954742at2"/>
<dbReference type="InterPro" id="IPR009389">
    <property type="entry name" value="DUF1045"/>
</dbReference>
<dbReference type="RefSeq" id="WP_151177777.1">
    <property type="nucleotide sequence ID" value="NZ_CP042906.1"/>
</dbReference>